<proteinExistence type="predicted"/>
<keyword evidence="2" id="KW-1185">Reference proteome</keyword>
<sequence>MHILLPSLKYLEIRDCPEIESFPEGGLPPTLIEISSPIVTNSLPAGWDGVWKISPLFQNWKSEANQKIMLWPLLQSSSAPLFRRLFGLSDAITSNCVESTKMGMLNFDRFVSHNALPFVHYFGETVIERLVGLSDGTEGQHQVSALKDNDDPLYVSILPVKLAGAQNCPGHL</sequence>
<dbReference type="Proteomes" id="UP000516437">
    <property type="component" value="Chromosome 5"/>
</dbReference>
<name>A0A6A1VGZ3_9ROSI</name>
<dbReference type="AlphaFoldDB" id="A0A6A1VGZ3"/>
<protein>
    <submittedName>
        <fullName evidence="1">Uncharacterized protein</fullName>
    </submittedName>
</protein>
<evidence type="ECO:0000313" key="1">
    <source>
        <dbReference type="EMBL" id="KAB1211943.1"/>
    </source>
</evidence>
<dbReference type="EMBL" id="RXIC02000023">
    <property type="protein sequence ID" value="KAB1211943.1"/>
    <property type="molecule type" value="Genomic_DNA"/>
</dbReference>
<organism evidence="1 2">
    <name type="scientific">Morella rubra</name>
    <name type="common">Chinese bayberry</name>
    <dbReference type="NCBI Taxonomy" id="262757"/>
    <lineage>
        <taxon>Eukaryota</taxon>
        <taxon>Viridiplantae</taxon>
        <taxon>Streptophyta</taxon>
        <taxon>Embryophyta</taxon>
        <taxon>Tracheophyta</taxon>
        <taxon>Spermatophyta</taxon>
        <taxon>Magnoliopsida</taxon>
        <taxon>eudicotyledons</taxon>
        <taxon>Gunneridae</taxon>
        <taxon>Pentapetalae</taxon>
        <taxon>rosids</taxon>
        <taxon>fabids</taxon>
        <taxon>Fagales</taxon>
        <taxon>Myricaceae</taxon>
        <taxon>Morella</taxon>
    </lineage>
</organism>
<reference evidence="1 2" key="1">
    <citation type="journal article" date="2019" name="Plant Biotechnol. J.">
        <title>The red bayberry genome and genetic basis of sex determination.</title>
        <authorList>
            <person name="Jia H.M."/>
            <person name="Jia H.J."/>
            <person name="Cai Q.L."/>
            <person name="Wang Y."/>
            <person name="Zhao H.B."/>
            <person name="Yang W.F."/>
            <person name="Wang G.Y."/>
            <person name="Li Y.H."/>
            <person name="Zhan D.L."/>
            <person name="Shen Y.T."/>
            <person name="Niu Q.F."/>
            <person name="Chang L."/>
            <person name="Qiu J."/>
            <person name="Zhao L."/>
            <person name="Xie H.B."/>
            <person name="Fu W.Y."/>
            <person name="Jin J."/>
            <person name="Li X.W."/>
            <person name="Jiao Y."/>
            <person name="Zhou C.C."/>
            <person name="Tu T."/>
            <person name="Chai C.Y."/>
            <person name="Gao J.L."/>
            <person name="Fan L.J."/>
            <person name="van de Weg E."/>
            <person name="Wang J.Y."/>
            <person name="Gao Z.S."/>
        </authorList>
    </citation>
    <scope>NUCLEOTIDE SEQUENCE [LARGE SCALE GENOMIC DNA]</scope>
    <source>
        <tissue evidence="1">Leaves</tissue>
    </source>
</reference>
<gene>
    <name evidence="1" type="ORF">CJ030_MR5G023749</name>
</gene>
<accession>A0A6A1VGZ3</accession>
<evidence type="ECO:0000313" key="2">
    <source>
        <dbReference type="Proteomes" id="UP000516437"/>
    </source>
</evidence>
<comment type="caution">
    <text evidence="1">The sequence shown here is derived from an EMBL/GenBank/DDBJ whole genome shotgun (WGS) entry which is preliminary data.</text>
</comment>